<dbReference type="Pfam" id="PF00753">
    <property type="entry name" value="Lactamase_B"/>
    <property type="match status" value="1"/>
</dbReference>
<dbReference type="OrthoDB" id="2971563at2"/>
<feature type="domain" description="Metallo-beta-lactamase" evidence="1">
    <location>
        <begin position="32"/>
        <end position="214"/>
    </location>
</feature>
<dbReference type="PANTHER" id="PTHR46233">
    <property type="entry name" value="HYDROXYACYLGLUTATHIONE HYDROLASE GLOC"/>
    <property type="match status" value="1"/>
</dbReference>
<dbReference type="InterPro" id="IPR001279">
    <property type="entry name" value="Metallo-B-lactamas"/>
</dbReference>
<evidence type="ECO:0000313" key="3">
    <source>
        <dbReference type="Proteomes" id="UP000293764"/>
    </source>
</evidence>
<keyword evidence="2" id="KW-0378">Hydrolase</keyword>
<keyword evidence="3" id="KW-1185">Reference proteome</keyword>
<dbReference type="SUPFAM" id="SSF56281">
    <property type="entry name" value="Metallo-hydrolase/oxidoreductase"/>
    <property type="match status" value="1"/>
</dbReference>
<sequence length="235" mass="24871">MPYTGEVVRGGPTAVRELSELIVRKAAVGPLSNNAYLLTCRASGAQLLIDAADEPDRLLDLVREGSRGARLDLVVTTHRHADHHQGLESIVTITSALTAAGADDAAGIEVPTNRRLRHGDAIAVGHLTLEVIALRGHTPGSIALAYREPTHGASLPPAADDVVPGRVHLFTGDSLFPGGPGKTAGPAQFAQLLGDLESRVFARFDDTTWVYPGHGADTTVGAERPHLAEWRARGW</sequence>
<protein>
    <submittedName>
        <fullName evidence="2">MBL fold metallo-hydrolase</fullName>
    </submittedName>
</protein>
<evidence type="ECO:0000259" key="1">
    <source>
        <dbReference type="SMART" id="SM00849"/>
    </source>
</evidence>
<proteinExistence type="predicted"/>
<dbReference type="InterPro" id="IPR051453">
    <property type="entry name" value="MBL_Glyoxalase_II"/>
</dbReference>
<reference evidence="2 3" key="1">
    <citation type="submission" date="2019-01" db="EMBL/GenBank/DDBJ databases">
        <title>Novel species of Cellulomonas.</title>
        <authorList>
            <person name="Liu Q."/>
            <person name="Xin Y.-H."/>
        </authorList>
    </citation>
    <scope>NUCLEOTIDE SEQUENCE [LARGE SCALE GENOMIC DNA]</scope>
    <source>
        <strain evidence="2 3">HLT2-17</strain>
    </source>
</reference>
<dbReference type="AlphaFoldDB" id="A0A4Q5MYY4"/>
<dbReference type="PANTHER" id="PTHR46233:SF1">
    <property type="entry name" value="CONSERVED PROTEIN"/>
    <property type="match status" value="1"/>
</dbReference>
<gene>
    <name evidence="2" type="ORF">EUA98_11515</name>
</gene>
<dbReference type="InterPro" id="IPR036866">
    <property type="entry name" value="RibonucZ/Hydroxyglut_hydro"/>
</dbReference>
<dbReference type="EMBL" id="SDWW01000025">
    <property type="protein sequence ID" value="RYV50886.1"/>
    <property type="molecule type" value="Genomic_DNA"/>
</dbReference>
<evidence type="ECO:0000313" key="2">
    <source>
        <dbReference type="EMBL" id="RYV50886.1"/>
    </source>
</evidence>
<dbReference type="CDD" id="cd06262">
    <property type="entry name" value="metallo-hydrolase-like_MBL-fold"/>
    <property type="match status" value="1"/>
</dbReference>
<dbReference type="Proteomes" id="UP000293764">
    <property type="component" value="Unassembled WGS sequence"/>
</dbReference>
<comment type="caution">
    <text evidence="2">The sequence shown here is derived from an EMBL/GenBank/DDBJ whole genome shotgun (WGS) entry which is preliminary data.</text>
</comment>
<dbReference type="RefSeq" id="WP_130102827.1">
    <property type="nucleotide sequence ID" value="NZ_SDWW01000025.1"/>
</dbReference>
<organism evidence="2 3">
    <name type="scientific">Pengzhenrongella frigida</name>
    <dbReference type="NCBI Taxonomy" id="1259133"/>
    <lineage>
        <taxon>Bacteria</taxon>
        <taxon>Bacillati</taxon>
        <taxon>Actinomycetota</taxon>
        <taxon>Actinomycetes</taxon>
        <taxon>Micrococcales</taxon>
        <taxon>Pengzhenrongella</taxon>
    </lineage>
</organism>
<accession>A0A4Q5MYY4</accession>
<dbReference type="Gene3D" id="3.60.15.10">
    <property type="entry name" value="Ribonuclease Z/Hydroxyacylglutathione hydrolase-like"/>
    <property type="match status" value="1"/>
</dbReference>
<dbReference type="GO" id="GO:0016787">
    <property type="term" value="F:hydrolase activity"/>
    <property type="evidence" value="ECO:0007669"/>
    <property type="project" value="UniProtKB-KW"/>
</dbReference>
<name>A0A4Q5MYY4_9MICO</name>
<dbReference type="SMART" id="SM00849">
    <property type="entry name" value="Lactamase_B"/>
    <property type="match status" value="1"/>
</dbReference>